<organism evidence="1">
    <name type="scientific">marine sediment metagenome</name>
    <dbReference type="NCBI Taxonomy" id="412755"/>
    <lineage>
        <taxon>unclassified sequences</taxon>
        <taxon>metagenomes</taxon>
        <taxon>ecological metagenomes</taxon>
    </lineage>
</organism>
<name>A0A0F8W9T9_9ZZZZ</name>
<proteinExistence type="predicted"/>
<dbReference type="EMBL" id="LAZR01066435">
    <property type="protein sequence ID" value="KKK53572.1"/>
    <property type="molecule type" value="Genomic_DNA"/>
</dbReference>
<gene>
    <name evidence="1" type="ORF">LCGC14_3093450</name>
</gene>
<reference evidence="1" key="1">
    <citation type="journal article" date="2015" name="Nature">
        <title>Complex archaea that bridge the gap between prokaryotes and eukaryotes.</title>
        <authorList>
            <person name="Spang A."/>
            <person name="Saw J.H."/>
            <person name="Jorgensen S.L."/>
            <person name="Zaremba-Niedzwiedzka K."/>
            <person name="Martijn J."/>
            <person name="Lind A.E."/>
            <person name="van Eijk R."/>
            <person name="Schleper C."/>
            <person name="Guy L."/>
            <person name="Ettema T.J."/>
        </authorList>
    </citation>
    <scope>NUCLEOTIDE SEQUENCE</scope>
</reference>
<dbReference type="AlphaFoldDB" id="A0A0F8W9T9"/>
<protein>
    <recommendedName>
        <fullName evidence="2">Phage head-tail adaptor</fullName>
    </recommendedName>
</protein>
<sequence length="105" mass="11485">MISNRFLNRDVAVSRFTYSGTPKKGSLSAVGTVKGYLRPLSEVQATENGFQYGQAFALLVDVGADLKESDTVVIDSKTYKVQGVAIHDRGNLQHRRALLTLPENS</sequence>
<comment type="caution">
    <text evidence="1">The sequence shown here is derived from an EMBL/GenBank/DDBJ whole genome shotgun (WGS) entry which is preliminary data.</text>
</comment>
<evidence type="ECO:0008006" key="2">
    <source>
        <dbReference type="Google" id="ProtNLM"/>
    </source>
</evidence>
<evidence type="ECO:0000313" key="1">
    <source>
        <dbReference type="EMBL" id="KKK53572.1"/>
    </source>
</evidence>
<accession>A0A0F8W9T9</accession>